<accession>H3BAS8</accession>
<dbReference type="OMA" id="ANDPKGC"/>
<protein>
    <recommendedName>
        <fullName evidence="3">Reverse transcriptase domain-containing protein</fullName>
    </recommendedName>
</protein>
<reference evidence="1" key="3">
    <citation type="submission" date="2025-09" db="UniProtKB">
        <authorList>
            <consortium name="Ensembl"/>
        </authorList>
    </citation>
    <scope>IDENTIFICATION</scope>
</reference>
<dbReference type="InterPro" id="IPR043502">
    <property type="entry name" value="DNA/RNA_pol_sf"/>
</dbReference>
<reference evidence="1" key="2">
    <citation type="submission" date="2025-08" db="UniProtKB">
        <authorList>
            <consortium name="Ensembl"/>
        </authorList>
    </citation>
    <scope>IDENTIFICATION</scope>
</reference>
<dbReference type="PANTHER" id="PTHR36688:SF1">
    <property type="entry name" value="ENDONUCLEASE_EXONUCLEASE_PHOSPHATASE DOMAIN-CONTAINING PROTEIN"/>
    <property type="match status" value="1"/>
</dbReference>
<dbReference type="SUPFAM" id="SSF56672">
    <property type="entry name" value="DNA/RNA polymerases"/>
    <property type="match status" value="1"/>
</dbReference>
<dbReference type="InterPro" id="IPR052560">
    <property type="entry name" value="RdDP_mobile_element"/>
</dbReference>
<name>H3BAS8_LATCH</name>
<dbReference type="InParanoid" id="H3BAS8"/>
<evidence type="ECO:0000313" key="2">
    <source>
        <dbReference type="Proteomes" id="UP000008672"/>
    </source>
</evidence>
<dbReference type="eggNOG" id="KOG1075">
    <property type="taxonomic scope" value="Eukaryota"/>
</dbReference>
<dbReference type="PANTHER" id="PTHR36688">
    <property type="entry name" value="ENDO/EXONUCLEASE/PHOSPHATASE DOMAIN-CONTAINING PROTEIN"/>
    <property type="match status" value="1"/>
</dbReference>
<evidence type="ECO:0000313" key="1">
    <source>
        <dbReference type="Ensembl" id="ENSLACP00000018999.1"/>
    </source>
</evidence>
<dbReference type="Proteomes" id="UP000008672">
    <property type="component" value="Unassembled WGS sequence"/>
</dbReference>
<organism evidence="1 2">
    <name type="scientific">Latimeria chalumnae</name>
    <name type="common">Coelacanth</name>
    <dbReference type="NCBI Taxonomy" id="7897"/>
    <lineage>
        <taxon>Eukaryota</taxon>
        <taxon>Metazoa</taxon>
        <taxon>Chordata</taxon>
        <taxon>Craniata</taxon>
        <taxon>Vertebrata</taxon>
        <taxon>Euteleostomi</taxon>
        <taxon>Coelacanthiformes</taxon>
        <taxon>Coelacanthidae</taxon>
        <taxon>Latimeria</taxon>
    </lineage>
</organism>
<keyword evidence="2" id="KW-1185">Reference proteome</keyword>
<dbReference type="HOGENOM" id="CLU_118269_1_0_1"/>
<reference evidence="2" key="1">
    <citation type="submission" date="2011-08" db="EMBL/GenBank/DDBJ databases">
        <title>The draft genome of Latimeria chalumnae.</title>
        <authorList>
            <person name="Di Palma F."/>
            <person name="Alfoldi J."/>
            <person name="Johnson J."/>
            <person name="Berlin A."/>
            <person name="Gnerre S."/>
            <person name="Jaffe D."/>
            <person name="MacCallum I."/>
            <person name="Young S."/>
            <person name="Walker B.J."/>
            <person name="Lander E."/>
            <person name="Lindblad-Toh K."/>
        </authorList>
    </citation>
    <scope>NUCLEOTIDE SEQUENCE [LARGE SCALE GENOMIC DNA]</scope>
    <source>
        <strain evidence="2">Wild caught</strain>
    </source>
</reference>
<dbReference type="AlphaFoldDB" id="H3BAS8"/>
<dbReference type="Bgee" id="ENSLACG00000016715">
    <property type="expression patterns" value="Expressed in post-anal tail muscle"/>
</dbReference>
<sequence length="128" mass="14382">KKLLFKKKKKKKIAQAVLKCFNSAEIDTALSATKGGKAAGVDGILLDFLKNLGPRGRDWLAAFFTKFFSSCKLPKIWRKSKVIAILKPGKPANDPKGCRPITLLCTTYKLLERTLLTRLTPYFEREIP</sequence>
<dbReference type="GeneTree" id="ENSGT00660000097006"/>
<evidence type="ECO:0008006" key="3">
    <source>
        <dbReference type="Google" id="ProtNLM"/>
    </source>
</evidence>
<dbReference type="EMBL" id="AFYH01038405">
    <property type="status" value="NOT_ANNOTATED_CDS"/>
    <property type="molecule type" value="Genomic_DNA"/>
</dbReference>
<proteinExistence type="predicted"/>
<dbReference type="Ensembl" id="ENSLACT00000019132.1">
    <property type="protein sequence ID" value="ENSLACP00000018999.1"/>
    <property type="gene ID" value="ENSLACG00000016715.1"/>
</dbReference>